<protein>
    <submittedName>
        <fullName evidence="2">Uncharacterized protein</fullName>
    </submittedName>
</protein>
<sequence length="54" mass="5614">MLALRKKHMTPCLLGSDPRPSAVAGGGPRAVPSAPHSYPLPPMPLLHPSLTPPP</sequence>
<feature type="region of interest" description="Disordered" evidence="1">
    <location>
        <begin position="1"/>
        <end position="54"/>
    </location>
</feature>
<evidence type="ECO:0000256" key="1">
    <source>
        <dbReference type="SAM" id="MobiDB-lite"/>
    </source>
</evidence>
<proteinExistence type="predicted"/>
<feature type="compositionally biased region" description="Pro residues" evidence="1">
    <location>
        <begin position="38"/>
        <end position="54"/>
    </location>
</feature>
<evidence type="ECO:0000313" key="2">
    <source>
        <dbReference type="EMBL" id="JAD67856.1"/>
    </source>
</evidence>
<dbReference type="EMBL" id="GBRH01230039">
    <property type="protein sequence ID" value="JAD67856.1"/>
    <property type="molecule type" value="Transcribed_RNA"/>
</dbReference>
<dbReference type="AlphaFoldDB" id="A0A0A9BX19"/>
<accession>A0A0A9BX19</accession>
<name>A0A0A9BX19_ARUDO</name>
<organism evidence="2">
    <name type="scientific">Arundo donax</name>
    <name type="common">Giant reed</name>
    <name type="synonym">Donax arundinaceus</name>
    <dbReference type="NCBI Taxonomy" id="35708"/>
    <lineage>
        <taxon>Eukaryota</taxon>
        <taxon>Viridiplantae</taxon>
        <taxon>Streptophyta</taxon>
        <taxon>Embryophyta</taxon>
        <taxon>Tracheophyta</taxon>
        <taxon>Spermatophyta</taxon>
        <taxon>Magnoliopsida</taxon>
        <taxon>Liliopsida</taxon>
        <taxon>Poales</taxon>
        <taxon>Poaceae</taxon>
        <taxon>PACMAD clade</taxon>
        <taxon>Arundinoideae</taxon>
        <taxon>Arundineae</taxon>
        <taxon>Arundo</taxon>
    </lineage>
</organism>
<reference evidence="2" key="2">
    <citation type="journal article" date="2015" name="Data Brief">
        <title>Shoot transcriptome of the giant reed, Arundo donax.</title>
        <authorList>
            <person name="Barrero R.A."/>
            <person name="Guerrero F.D."/>
            <person name="Moolhuijzen P."/>
            <person name="Goolsby J.A."/>
            <person name="Tidwell J."/>
            <person name="Bellgard S.E."/>
            <person name="Bellgard M.I."/>
        </authorList>
    </citation>
    <scope>NUCLEOTIDE SEQUENCE</scope>
    <source>
        <tissue evidence="2">Shoot tissue taken approximately 20 cm above the soil surface</tissue>
    </source>
</reference>
<reference evidence="2" key="1">
    <citation type="submission" date="2014-09" db="EMBL/GenBank/DDBJ databases">
        <authorList>
            <person name="Magalhaes I.L.F."/>
            <person name="Oliveira U."/>
            <person name="Santos F.R."/>
            <person name="Vidigal T.H.D.A."/>
            <person name="Brescovit A.D."/>
            <person name="Santos A.J."/>
        </authorList>
    </citation>
    <scope>NUCLEOTIDE SEQUENCE</scope>
    <source>
        <tissue evidence="2">Shoot tissue taken approximately 20 cm above the soil surface</tissue>
    </source>
</reference>